<dbReference type="OrthoDB" id="439943at2759"/>
<keyword evidence="3" id="KW-1133">Transmembrane helix</keyword>
<dbReference type="PANTHER" id="PTHR31121">
    <property type="entry name" value="ALPHA-1,2 MANNOSYLTRANSFERASE KTR1"/>
    <property type="match status" value="1"/>
</dbReference>
<dbReference type="GO" id="GO:0005794">
    <property type="term" value="C:Golgi apparatus"/>
    <property type="evidence" value="ECO:0007669"/>
    <property type="project" value="TreeGrafter"/>
</dbReference>
<protein>
    <submittedName>
        <fullName evidence="4">Glycosyltransferase family 15 protein</fullName>
    </submittedName>
</protein>
<proteinExistence type="inferred from homology"/>
<feature type="transmembrane region" description="Helical" evidence="3">
    <location>
        <begin position="21"/>
        <end position="41"/>
    </location>
</feature>
<evidence type="ECO:0000256" key="1">
    <source>
        <dbReference type="ARBA" id="ARBA00007677"/>
    </source>
</evidence>
<accession>A0A5C3MUS7</accession>
<dbReference type="InterPro" id="IPR002685">
    <property type="entry name" value="Glyco_trans_15"/>
</dbReference>
<comment type="similarity">
    <text evidence="1">Belongs to the glycosyltransferase 15 family.</text>
</comment>
<dbReference type="PANTHER" id="PTHR31121:SF6">
    <property type="entry name" value="ALPHA-1,2 MANNOSYLTRANSFERASE KTR1"/>
    <property type="match status" value="1"/>
</dbReference>
<dbReference type="Pfam" id="PF01793">
    <property type="entry name" value="Glyco_transf_15"/>
    <property type="match status" value="1"/>
</dbReference>
<dbReference type="AlphaFoldDB" id="A0A5C3MUS7"/>
<reference evidence="4 5" key="1">
    <citation type="journal article" date="2019" name="Nat. Ecol. Evol.">
        <title>Megaphylogeny resolves global patterns of mushroom evolution.</title>
        <authorList>
            <person name="Varga T."/>
            <person name="Krizsan K."/>
            <person name="Foldi C."/>
            <person name="Dima B."/>
            <person name="Sanchez-Garcia M."/>
            <person name="Sanchez-Ramirez S."/>
            <person name="Szollosi G.J."/>
            <person name="Szarkandi J.G."/>
            <person name="Papp V."/>
            <person name="Albert L."/>
            <person name="Andreopoulos W."/>
            <person name="Angelini C."/>
            <person name="Antonin V."/>
            <person name="Barry K.W."/>
            <person name="Bougher N.L."/>
            <person name="Buchanan P."/>
            <person name="Buyck B."/>
            <person name="Bense V."/>
            <person name="Catcheside P."/>
            <person name="Chovatia M."/>
            <person name="Cooper J."/>
            <person name="Damon W."/>
            <person name="Desjardin D."/>
            <person name="Finy P."/>
            <person name="Geml J."/>
            <person name="Haridas S."/>
            <person name="Hughes K."/>
            <person name="Justo A."/>
            <person name="Karasinski D."/>
            <person name="Kautmanova I."/>
            <person name="Kiss B."/>
            <person name="Kocsube S."/>
            <person name="Kotiranta H."/>
            <person name="LaButti K.M."/>
            <person name="Lechner B.E."/>
            <person name="Liimatainen K."/>
            <person name="Lipzen A."/>
            <person name="Lukacs Z."/>
            <person name="Mihaltcheva S."/>
            <person name="Morgado L.N."/>
            <person name="Niskanen T."/>
            <person name="Noordeloos M.E."/>
            <person name="Ohm R.A."/>
            <person name="Ortiz-Santana B."/>
            <person name="Ovrebo C."/>
            <person name="Racz N."/>
            <person name="Riley R."/>
            <person name="Savchenko A."/>
            <person name="Shiryaev A."/>
            <person name="Soop K."/>
            <person name="Spirin V."/>
            <person name="Szebenyi C."/>
            <person name="Tomsovsky M."/>
            <person name="Tulloss R.E."/>
            <person name="Uehling J."/>
            <person name="Grigoriev I.V."/>
            <person name="Vagvolgyi C."/>
            <person name="Papp T."/>
            <person name="Martin F.M."/>
            <person name="Miettinen O."/>
            <person name="Hibbett D.S."/>
            <person name="Nagy L.G."/>
        </authorList>
    </citation>
    <scope>NUCLEOTIDE SEQUENCE [LARGE SCALE GENOMIC DNA]</scope>
    <source>
        <strain evidence="4 5">OMC1185</strain>
    </source>
</reference>
<dbReference type="GO" id="GO:0000032">
    <property type="term" value="P:cell wall mannoprotein biosynthetic process"/>
    <property type="evidence" value="ECO:0007669"/>
    <property type="project" value="TreeGrafter"/>
</dbReference>
<evidence type="ECO:0000256" key="3">
    <source>
        <dbReference type="SAM" id="Phobius"/>
    </source>
</evidence>
<evidence type="ECO:0000313" key="4">
    <source>
        <dbReference type="EMBL" id="TFK47548.1"/>
    </source>
</evidence>
<dbReference type="EMBL" id="ML213523">
    <property type="protein sequence ID" value="TFK47548.1"/>
    <property type="molecule type" value="Genomic_DNA"/>
</dbReference>
<dbReference type="GO" id="GO:0016020">
    <property type="term" value="C:membrane"/>
    <property type="evidence" value="ECO:0007669"/>
    <property type="project" value="InterPro"/>
</dbReference>
<dbReference type="InterPro" id="IPR029044">
    <property type="entry name" value="Nucleotide-diphossugar_trans"/>
</dbReference>
<keyword evidence="3" id="KW-0812">Transmembrane</keyword>
<organism evidence="4 5">
    <name type="scientific">Heliocybe sulcata</name>
    <dbReference type="NCBI Taxonomy" id="5364"/>
    <lineage>
        <taxon>Eukaryota</taxon>
        <taxon>Fungi</taxon>
        <taxon>Dikarya</taxon>
        <taxon>Basidiomycota</taxon>
        <taxon>Agaricomycotina</taxon>
        <taxon>Agaricomycetes</taxon>
        <taxon>Gloeophyllales</taxon>
        <taxon>Gloeophyllaceae</taxon>
        <taxon>Heliocybe</taxon>
    </lineage>
</organism>
<dbReference type="FunFam" id="3.90.550.10:FF:000051">
    <property type="entry name" value="Alpha-1,2-mannosyltransferase (Ktr4)"/>
    <property type="match status" value="1"/>
</dbReference>
<dbReference type="GO" id="GO:0000026">
    <property type="term" value="F:alpha-1,2-mannosyltransferase activity"/>
    <property type="evidence" value="ECO:0007669"/>
    <property type="project" value="TreeGrafter"/>
</dbReference>
<evidence type="ECO:0000313" key="5">
    <source>
        <dbReference type="Proteomes" id="UP000305948"/>
    </source>
</evidence>
<name>A0A5C3MUS7_9AGAM</name>
<keyword evidence="2 4" id="KW-0808">Transferase</keyword>
<sequence length="398" mass="46311">MKLERTSTPRMALATLTARPVVRYVLLVFVVIFALHSILSFTHSGYSDATSLSHILGSSQARPTVPSEYYEDILPEYLNVSNHNNGHLLTRKANATMLMLARNSDIDGAVRSVREVEDRFNRKFGYPWVFLNEDEFSEEFKKRISVLTTAPVSFGKVPREHWFQPAWIDEEKATAGRKKMEEEGVIYGGSLSYRNMCRFNSGFFYHHELLQQYRYYWRVEPDVHFHCEIDFDPFLFMGDHNKTYGFTITMYEFDKTIPTLWDTVKAFVAENPQYLSPENAMGYLSEDGGERYNLCHFWSNFEIADMDFWRGEAYTKFFEYLDKTGGFYYERWGDAPVHSIAAALFSRKDQIHFFSEIGYEHNPYTHCPRGEAWTRGRCSCNEQKSFGECLESDSGGQA</sequence>
<gene>
    <name evidence="4" type="ORF">OE88DRAFT_1665725</name>
</gene>
<dbReference type="GO" id="GO:0006487">
    <property type="term" value="P:protein N-linked glycosylation"/>
    <property type="evidence" value="ECO:0007669"/>
    <property type="project" value="TreeGrafter"/>
</dbReference>
<dbReference type="Proteomes" id="UP000305948">
    <property type="component" value="Unassembled WGS sequence"/>
</dbReference>
<evidence type="ECO:0000256" key="2">
    <source>
        <dbReference type="ARBA" id="ARBA00022679"/>
    </source>
</evidence>
<dbReference type="STRING" id="5364.A0A5C3MUS7"/>
<dbReference type="Gene3D" id="3.90.550.10">
    <property type="entry name" value="Spore Coat Polysaccharide Biosynthesis Protein SpsA, Chain A"/>
    <property type="match status" value="1"/>
</dbReference>
<dbReference type="SUPFAM" id="SSF53448">
    <property type="entry name" value="Nucleotide-diphospho-sugar transferases"/>
    <property type="match status" value="1"/>
</dbReference>
<keyword evidence="3" id="KW-0472">Membrane</keyword>
<keyword evidence="5" id="KW-1185">Reference proteome</keyword>